<dbReference type="GO" id="GO:0003677">
    <property type="term" value="F:DNA binding"/>
    <property type="evidence" value="ECO:0007669"/>
    <property type="project" value="UniProtKB-KW"/>
</dbReference>
<proteinExistence type="predicted"/>
<evidence type="ECO:0000256" key="4">
    <source>
        <dbReference type="ARBA" id="ARBA00023015"/>
    </source>
</evidence>
<dbReference type="CDD" id="cd12148">
    <property type="entry name" value="fungal_TF_MHR"/>
    <property type="match status" value="1"/>
</dbReference>
<protein>
    <submittedName>
        <fullName evidence="11">Fungal-specific transcription factor domain-containing protein</fullName>
    </submittedName>
</protein>
<dbReference type="PROSITE" id="PS00463">
    <property type="entry name" value="ZN2_CY6_FUNGAL_1"/>
    <property type="match status" value="1"/>
</dbReference>
<evidence type="ECO:0000256" key="5">
    <source>
        <dbReference type="ARBA" id="ARBA00023125"/>
    </source>
</evidence>
<name>A0AAD5KEY2_9FUNG</name>
<feature type="region of interest" description="Disordered" evidence="9">
    <location>
        <begin position="97"/>
        <end position="131"/>
    </location>
</feature>
<dbReference type="SUPFAM" id="SSF57701">
    <property type="entry name" value="Zn2/Cys6 DNA-binding domain"/>
    <property type="match status" value="1"/>
</dbReference>
<feature type="compositionally biased region" description="Low complexity" evidence="9">
    <location>
        <begin position="97"/>
        <end position="128"/>
    </location>
</feature>
<evidence type="ECO:0000256" key="7">
    <source>
        <dbReference type="ARBA" id="ARBA00023242"/>
    </source>
</evidence>
<feature type="coiled-coil region" evidence="8">
    <location>
        <begin position="877"/>
        <end position="904"/>
    </location>
</feature>
<dbReference type="EMBL" id="JAIXMP010000008">
    <property type="protein sequence ID" value="KAI9268935.1"/>
    <property type="molecule type" value="Genomic_DNA"/>
</dbReference>
<dbReference type="SMART" id="SM00066">
    <property type="entry name" value="GAL4"/>
    <property type="match status" value="1"/>
</dbReference>
<dbReference type="AlphaFoldDB" id="A0AAD5KEY2"/>
<feature type="region of interest" description="Disordered" evidence="9">
    <location>
        <begin position="147"/>
        <end position="177"/>
    </location>
</feature>
<gene>
    <name evidence="11" type="ORF">BDA99DRAFT_503025</name>
</gene>
<dbReference type="Pfam" id="PF04082">
    <property type="entry name" value="Fungal_trans"/>
    <property type="match status" value="1"/>
</dbReference>
<keyword evidence="7" id="KW-0539">Nucleus</keyword>
<evidence type="ECO:0000256" key="9">
    <source>
        <dbReference type="SAM" id="MobiDB-lite"/>
    </source>
</evidence>
<organism evidence="11 12">
    <name type="scientific">Phascolomyces articulosus</name>
    <dbReference type="NCBI Taxonomy" id="60185"/>
    <lineage>
        <taxon>Eukaryota</taxon>
        <taxon>Fungi</taxon>
        <taxon>Fungi incertae sedis</taxon>
        <taxon>Mucoromycota</taxon>
        <taxon>Mucoromycotina</taxon>
        <taxon>Mucoromycetes</taxon>
        <taxon>Mucorales</taxon>
        <taxon>Lichtheimiaceae</taxon>
        <taxon>Phascolomyces</taxon>
    </lineage>
</organism>
<keyword evidence="4" id="KW-0805">Transcription regulation</keyword>
<feature type="domain" description="Zn(2)-C6 fungal-type" evidence="10">
    <location>
        <begin position="61"/>
        <end position="92"/>
    </location>
</feature>
<comment type="caution">
    <text evidence="11">The sequence shown here is derived from an EMBL/GenBank/DDBJ whole genome shotgun (WGS) entry which is preliminary data.</text>
</comment>
<dbReference type="InterPro" id="IPR007219">
    <property type="entry name" value="XnlR_reg_dom"/>
</dbReference>
<dbReference type="InterPro" id="IPR036864">
    <property type="entry name" value="Zn2-C6_fun-type_DNA-bd_sf"/>
</dbReference>
<evidence type="ECO:0000313" key="11">
    <source>
        <dbReference type="EMBL" id="KAI9268935.1"/>
    </source>
</evidence>
<feature type="region of interest" description="Disordered" evidence="9">
    <location>
        <begin position="1"/>
        <end position="27"/>
    </location>
</feature>
<comment type="subcellular location">
    <subcellularLocation>
        <location evidence="1">Nucleus</location>
    </subcellularLocation>
</comment>
<dbReference type="GO" id="GO:0005634">
    <property type="term" value="C:nucleus"/>
    <property type="evidence" value="ECO:0007669"/>
    <property type="project" value="UniProtKB-SubCell"/>
</dbReference>
<dbReference type="Pfam" id="PF00172">
    <property type="entry name" value="Zn_clus"/>
    <property type="match status" value="1"/>
</dbReference>
<feature type="compositionally biased region" description="Polar residues" evidence="9">
    <location>
        <begin position="746"/>
        <end position="761"/>
    </location>
</feature>
<feature type="compositionally biased region" description="Low complexity" evidence="9">
    <location>
        <begin position="766"/>
        <end position="782"/>
    </location>
</feature>
<evidence type="ECO:0000256" key="6">
    <source>
        <dbReference type="ARBA" id="ARBA00023163"/>
    </source>
</evidence>
<evidence type="ECO:0000313" key="12">
    <source>
        <dbReference type="Proteomes" id="UP001209540"/>
    </source>
</evidence>
<sequence>MESHATSYKNKPNISPSSTITKATGPQQIQPRLATILPLPYVNPNRIIDIPRQKRSKAKRSCDSCRKRRIRCNADTVQPCYGCKSVGAECHFRDNINTNKNDNNNDNNTNMNNNNDEQQEQAKQSSQSHIEAFEDRVSRLENIIQGVQNKYKRDQDSQRQQQSDMDEDDDDIDVNEKDIGKGAASSRTLIGTHNYHVHDGVSSSIVATLCGFKDVIPVSPTEEMVEHMSLLQINDYDRTRYIGSSSGVHLLNQSIFTSNMIHRIIYDQPCTTSWVAQKLNNDKSEQVIIKARAREPSPPLPFSDDIRPIVLKKLSLLDDIPHLTDELIELMIHAYFTFVQPHIPILNKLSFLEQYYFQNPHPPDEYLLSAMCVVATDFLHFQDDYVIGTNFDRKTIHIIKRCLRDKAMKIMEVVYRRSRISSLQTLILLATFVTLCDSSDEEDDSIHWILTGTAIRMAQDLGLHRSSTRWNIPQREIEHRRRLWYSLYIMDKWVAAELGRPIAIPEEEFDVELPSPHEIDSAYHPVNDDDREMRGPMLICQAETCIREKRQEYAPFLSVISLSAILRKILVIYSPKLQNDKNRNIEEIVDALDIELNQWRANLPPDIQFNIRNPAESNGHGVVLYIFYHCLVILLHRPFIAGPYCDGNSLHSLRSQSSCTTAALNIIDATQLMVNSGSSHLPRSFLGYSVFQASIIFILNAGSEDENVRRVGCRNLARCASVYSVDGMRFRVARILNQLSKRYPDESTTADSNNYDENNVRNGPIHNIHNSNNLNHNNSTNSDTHKKQNREVTVPMLSSTSAEALFASSLPREIALFNKLPNNRILRPCFQDLRVRIPPPGPLQPTAPNSSETRRPTIYFPTDTINVTNMTIQQIHLQQQQLEIQHNQQQIQQQQQQYQQLQQQPLLNIATTTSSSSSIPVDTALYSNYGQQPTENNNIATMSTQHDMIPNNIMENVSGIDASSTYLDRVFREQQMALSSAMDLLPLNNLPEGTYWTQDDWDTFLQGLGYERSL</sequence>
<keyword evidence="12" id="KW-1185">Reference proteome</keyword>
<accession>A0AAD5KEY2</accession>
<dbReference type="PANTHER" id="PTHR31313:SF81">
    <property type="entry name" value="TY1 ENHANCER ACTIVATOR"/>
    <property type="match status" value="1"/>
</dbReference>
<evidence type="ECO:0000256" key="8">
    <source>
        <dbReference type="SAM" id="Coils"/>
    </source>
</evidence>
<feature type="region of interest" description="Disordered" evidence="9">
    <location>
        <begin position="743"/>
        <end position="788"/>
    </location>
</feature>
<feature type="compositionally biased region" description="Acidic residues" evidence="9">
    <location>
        <begin position="164"/>
        <end position="173"/>
    </location>
</feature>
<dbReference type="Proteomes" id="UP001209540">
    <property type="component" value="Unassembled WGS sequence"/>
</dbReference>
<dbReference type="CDD" id="cd00067">
    <property type="entry name" value="GAL4"/>
    <property type="match status" value="1"/>
</dbReference>
<dbReference type="InterPro" id="IPR001138">
    <property type="entry name" value="Zn2Cys6_DnaBD"/>
</dbReference>
<dbReference type="PROSITE" id="PS50048">
    <property type="entry name" value="ZN2_CY6_FUNGAL_2"/>
    <property type="match status" value="1"/>
</dbReference>
<dbReference type="GO" id="GO:0000981">
    <property type="term" value="F:DNA-binding transcription factor activity, RNA polymerase II-specific"/>
    <property type="evidence" value="ECO:0007669"/>
    <property type="project" value="InterPro"/>
</dbReference>
<evidence type="ECO:0000259" key="10">
    <source>
        <dbReference type="PROSITE" id="PS50048"/>
    </source>
</evidence>
<dbReference type="Gene3D" id="4.10.240.10">
    <property type="entry name" value="Zn(2)-C6 fungal-type DNA-binding domain"/>
    <property type="match status" value="1"/>
</dbReference>
<keyword evidence="8" id="KW-0175">Coiled coil</keyword>
<reference evidence="11" key="2">
    <citation type="submission" date="2023-02" db="EMBL/GenBank/DDBJ databases">
        <authorList>
            <consortium name="DOE Joint Genome Institute"/>
            <person name="Mondo S.J."/>
            <person name="Chang Y."/>
            <person name="Wang Y."/>
            <person name="Ahrendt S."/>
            <person name="Andreopoulos W."/>
            <person name="Barry K."/>
            <person name="Beard J."/>
            <person name="Benny G.L."/>
            <person name="Blankenship S."/>
            <person name="Bonito G."/>
            <person name="Cuomo C."/>
            <person name="Desiro A."/>
            <person name="Gervers K.A."/>
            <person name="Hundley H."/>
            <person name="Kuo A."/>
            <person name="LaButti K."/>
            <person name="Lang B.F."/>
            <person name="Lipzen A."/>
            <person name="O'Donnell K."/>
            <person name="Pangilinan J."/>
            <person name="Reynolds N."/>
            <person name="Sandor L."/>
            <person name="Smith M.W."/>
            <person name="Tsang A."/>
            <person name="Grigoriev I.V."/>
            <person name="Stajich J.E."/>
            <person name="Spatafora J.W."/>
        </authorList>
    </citation>
    <scope>NUCLEOTIDE SEQUENCE</scope>
    <source>
        <strain evidence="11">RSA 2281</strain>
    </source>
</reference>
<keyword evidence="3" id="KW-0862">Zinc</keyword>
<evidence type="ECO:0000256" key="3">
    <source>
        <dbReference type="ARBA" id="ARBA00022833"/>
    </source>
</evidence>
<keyword evidence="2" id="KW-0479">Metal-binding</keyword>
<dbReference type="SMART" id="SM00906">
    <property type="entry name" value="Fungal_trans"/>
    <property type="match status" value="1"/>
</dbReference>
<dbReference type="InterPro" id="IPR051615">
    <property type="entry name" value="Transcr_Regulatory_Elem"/>
</dbReference>
<keyword evidence="5" id="KW-0238">DNA-binding</keyword>
<dbReference type="PANTHER" id="PTHR31313">
    <property type="entry name" value="TY1 ENHANCER ACTIVATOR"/>
    <property type="match status" value="1"/>
</dbReference>
<evidence type="ECO:0000256" key="2">
    <source>
        <dbReference type="ARBA" id="ARBA00022723"/>
    </source>
</evidence>
<dbReference type="GO" id="GO:0006351">
    <property type="term" value="P:DNA-templated transcription"/>
    <property type="evidence" value="ECO:0007669"/>
    <property type="project" value="InterPro"/>
</dbReference>
<dbReference type="GO" id="GO:0008270">
    <property type="term" value="F:zinc ion binding"/>
    <property type="evidence" value="ECO:0007669"/>
    <property type="project" value="InterPro"/>
</dbReference>
<reference evidence="11" key="1">
    <citation type="journal article" date="2022" name="IScience">
        <title>Evolution of zygomycete secretomes and the origins of terrestrial fungal ecologies.</title>
        <authorList>
            <person name="Chang Y."/>
            <person name="Wang Y."/>
            <person name="Mondo S."/>
            <person name="Ahrendt S."/>
            <person name="Andreopoulos W."/>
            <person name="Barry K."/>
            <person name="Beard J."/>
            <person name="Benny G.L."/>
            <person name="Blankenship S."/>
            <person name="Bonito G."/>
            <person name="Cuomo C."/>
            <person name="Desiro A."/>
            <person name="Gervers K.A."/>
            <person name="Hundley H."/>
            <person name="Kuo A."/>
            <person name="LaButti K."/>
            <person name="Lang B.F."/>
            <person name="Lipzen A."/>
            <person name="O'Donnell K."/>
            <person name="Pangilinan J."/>
            <person name="Reynolds N."/>
            <person name="Sandor L."/>
            <person name="Smith M.E."/>
            <person name="Tsang A."/>
            <person name="Grigoriev I.V."/>
            <person name="Stajich J.E."/>
            <person name="Spatafora J.W."/>
        </authorList>
    </citation>
    <scope>NUCLEOTIDE SEQUENCE</scope>
    <source>
        <strain evidence="11">RSA 2281</strain>
    </source>
</reference>
<keyword evidence="6" id="KW-0804">Transcription</keyword>
<evidence type="ECO:0000256" key="1">
    <source>
        <dbReference type="ARBA" id="ARBA00004123"/>
    </source>
</evidence>